<dbReference type="Proteomes" id="UP001345963">
    <property type="component" value="Unassembled WGS sequence"/>
</dbReference>
<reference evidence="1 2" key="1">
    <citation type="submission" date="2021-07" db="EMBL/GenBank/DDBJ databases">
        <authorList>
            <person name="Palmer J.M."/>
        </authorList>
    </citation>
    <scope>NUCLEOTIDE SEQUENCE [LARGE SCALE GENOMIC DNA]</scope>
    <source>
        <strain evidence="1 2">AT_MEX2019</strain>
        <tissue evidence="1">Muscle</tissue>
    </source>
</reference>
<gene>
    <name evidence="1" type="ORF">ATANTOWER_002546</name>
</gene>
<dbReference type="EMBL" id="JAHUTI010088638">
    <property type="protein sequence ID" value="MED6260117.1"/>
    <property type="molecule type" value="Genomic_DNA"/>
</dbReference>
<comment type="caution">
    <text evidence="1">The sequence shown here is derived from an EMBL/GenBank/DDBJ whole genome shotgun (WGS) entry which is preliminary data.</text>
</comment>
<organism evidence="1 2">
    <name type="scientific">Ataeniobius toweri</name>
    <dbReference type="NCBI Taxonomy" id="208326"/>
    <lineage>
        <taxon>Eukaryota</taxon>
        <taxon>Metazoa</taxon>
        <taxon>Chordata</taxon>
        <taxon>Craniata</taxon>
        <taxon>Vertebrata</taxon>
        <taxon>Euteleostomi</taxon>
        <taxon>Actinopterygii</taxon>
        <taxon>Neopterygii</taxon>
        <taxon>Teleostei</taxon>
        <taxon>Neoteleostei</taxon>
        <taxon>Acanthomorphata</taxon>
        <taxon>Ovalentaria</taxon>
        <taxon>Atherinomorphae</taxon>
        <taxon>Cyprinodontiformes</taxon>
        <taxon>Goodeidae</taxon>
        <taxon>Ataeniobius</taxon>
    </lineage>
</organism>
<protein>
    <submittedName>
        <fullName evidence="1">Uncharacterized protein</fullName>
    </submittedName>
</protein>
<name>A0ABU7CAY0_9TELE</name>
<keyword evidence="2" id="KW-1185">Reference proteome</keyword>
<accession>A0ABU7CAY0</accession>
<proteinExistence type="predicted"/>
<sequence length="67" mass="7566">MQESSFQVLIYSGAEIPASAPGRASWYRWSCLHCNLLSHHEVTAVQSRLQPAPTSLQFILFWSGEML</sequence>
<evidence type="ECO:0000313" key="2">
    <source>
        <dbReference type="Proteomes" id="UP001345963"/>
    </source>
</evidence>
<evidence type="ECO:0000313" key="1">
    <source>
        <dbReference type="EMBL" id="MED6260117.1"/>
    </source>
</evidence>